<feature type="domain" description="UVR" evidence="8">
    <location>
        <begin position="200"/>
        <end position="235"/>
    </location>
</feature>
<dbReference type="InterPro" id="IPR035901">
    <property type="entry name" value="GIY-YIG_endonuc_sf"/>
</dbReference>
<evidence type="ECO:0000259" key="9">
    <source>
        <dbReference type="PROSITE" id="PS50164"/>
    </source>
</evidence>
<organism evidence="11 12">
    <name type="scientific">Caldinitratiruptor microaerophilus</name>
    <dbReference type="NCBI Taxonomy" id="671077"/>
    <lineage>
        <taxon>Bacteria</taxon>
        <taxon>Bacillati</taxon>
        <taxon>Bacillota</taxon>
        <taxon>Clostridia</taxon>
        <taxon>Eubacteriales</taxon>
        <taxon>Symbiobacteriaceae</taxon>
        <taxon>Caldinitratiruptor</taxon>
    </lineage>
</organism>
<dbReference type="GO" id="GO:0009380">
    <property type="term" value="C:excinuclease repair complex"/>
    <property type="evidence" value="ECO:0007669"/>
    <property type="project" value="InterPro"/>
</dbReference>
<dbReference type="Gene3D" id="4.10.860.10">
    <property type="entry name" value="UVR domain"/>
    <property type="match status" value="1"/>
</dbReference>
<evidence type="ECO:0000256" key="4">
    <source>
        <dbReference type="ARBA" id="ARBA00022881"/>
    </source>
</evidence>
<evidence type="ECO:0000256" key="2">
    <source>
        <dbReference type="ARBA" id="ARBA00022763"/>
    </source>
</evidence>
<dbReference type="InterPro" id="IPR047296">
    <property type="entry name" value="GIY-YIG_UvrC_Cho"/>
</dbReference>
<dbReference type="PANTHER" id="PTHR30562">
    <property type="entry name" value="UVRC/OXIDOREDUCTASE"/>
    <property type="match status" value="1"/>
</dbReference>
<dbReference type="GO" id="GO:0003677">
    <property type="term" value="F:DNA binding"/>
    <property type="evidence" value="ECO:0007669"/>
    <property type="project" value="UniProtKB-UniRule"/>
</dbReference>
<dbReference type="InterPro" id="IPR038476">
    <property type="entry name" value="UvrC_RNase_H_dom_sf"/>
</dbReference>
<dbReference type="InterPro" id="IPR036876">
    <property type="entry name" value="UVR_dom_sf"/>
</dbReference>
<proteinExistence type="inferred from homology"/>
<dbReference type="SUPFAM" id="SSF46600">
    <property type="entry name" value="C-terminal UvrC-binding domain of UvrB"/>
    <property type="match status" value="1"/>
</dbReference>
<dbReference type="SUPFAM" id="SSF82771">
    <property type="entry name" value="GIY-YIG endonuclease"/>
    <property type="match status" value="1"/>
</dbReference>
<reference evidence="11" key="1">
    <citation type="submission" date="2022-03" db="EMBL/GenBank/DDBJ databases">
        <title>Complete genome sequence of Caldinitratiruptor microaerophilus.</title>
        <authorList>
            <person name="Mukaiyama R."/>
            <person name="Nishiyama T."/>
            <person name="Ueda K."/>
        </authorList>
    </citation>
    <scope>NUCLEOTIDE SEQUENCE</scope>
    <source>
        <strain evidence="11">JCM 16183</strain>
    </source>
</reference>
<evidence type="ECO:0000313" key="12">
    <source>
        <dbReference type="Proteomes" id="UP001163687"/>
    </source>
</evidence>
<dbReference type="InterPro" id="IPR003583">
    <property type="entry name" value="Hlx-hairpin-Hlx_DNA-bd_motif"/>
</dbReference>
<evidence type="ECO:0000313" key="11">
    <source>
        <dbReference type="EMBL" id="BDG61676.1"/>
    </source>
</evidence>
<protein>
    <recommendedName>
        <fullName evidence="7">UvrABC system protein C</fullName>
        <shortName evidence="7">Protein UvrC</shortName>
    </recommendedName>
    <alternativeName>
        <fullName evidence="7">Excinuclease ABC subunit C</fullName>
    </alternativeName>
</protein>
<keyword evidence="2 7" id="KW-0227">DNA damage</keyword>
<dbReference type="Gene3D" id="3.40.1440.10">
    <property type="entry name" value="GIY-YIG endonuclease"/>
    <property type="match status" value="1"/>
</dbReference>
<dbReference type="InterPro" id="IPR050066">
    <property type="entry name" value="UvrABC_protein_C"/>
</dbReference>
<dbReference type="PROSITE" id="PS50151">
    <property type="entry name" value="UVR"/>
    <property type="match status" value="1"/>
</dbReference>
<dbReference type="Pfam" id="PF08459">
    <property type="entry name" value="UvrC_RNaseH_dom"/>
    <property type="match status" value="1"/>
</dbReference>
<dbReference type="NCBIfam" id="NF001824">
    <property type="entry name" value="PRK00558.1-5"/>
    <property type="match status" value="1"/>
</dbReference>
<dbReference type="HAMAP" id="MF_00203">
    <property type="entry name" value="UvrC"/>
    <property type="match status" value="1"/>
</dbReference>
<dbReference type="KEGG" id="cmic:caldi_27660"/>
<dbReference type="InterPro" id="IPR004791">
    <property type="entry name" value="UvrC"/>
</dbReference>
<evidence type="ECO:0000259" key="8">
    <source>
        <dbReference type="PROSITE" id="PS50151"/>
    </source>
</evidence>
<dbReference type="CDD" id="cd10434">
    <property type="entry name" value="GIY-YIG_UvrC_Cho"/>
    <property type="match status" value="1"/>
</dbReference>
<accession>A0AA35CPQ0</accession>
<dbReference type="SMART" id="SM00465">
    <property type="entry name" value="GIYc"/>
    <property type="match status" value="1"/>
</dbReference>
<dbReference type="GO" id="GO:0006289">
    <property type="term" value="P:nucleotide-excision repair"/>
    <property type="evidence" value="ECO:0007669"/>
    <property type="project" value="UniProtKB-UniRule"/>
</dbReference>
<keyword evidence="5 7" id="KW-0234">DNA repair</keyword>
<dbReference type="EMBL" id="AP025628">
    <property type="protein sequence ID" value="BDG61676.1"/>
    <property type="molecule type" value="Genomic_DNA"/>
</dbReference>
<keyword evidence="12" id="KW-1185">Reference proteome</keyword>
<evidence type="ECO:0000259" key="10">
    <source>
        <dbReference type="PROSITE" id="PS50165"/>
    </source>
</evidence>
<comment type="subcellular location">
    <subcellularLocation>
        <location evidence="7">Cytoplasm</location>
    </subcellularLocation>
</comment>
<dbReference type="PROSITE" id="PS50165">
    <property type="entry name" value="UVRC"/>
    <property type="match status" value="1"/>
</dbReference>
<dbReference type="PROSITE" id="PS50164">
    <property type="entry name" value="GIY_YIG"/>
    <property type="match status" value="1"/>
</dbReference>
<evidence type="ECO:0000256" key="1">
    <source>
        <dbReference type="ARBA" id="ARBA00022490"/>
    </source>
</evidence>
<dbReference type="Pfam" id="PF14520">
    <property type="entry name" value="HHH_5"/>
    <property type="match status" value="1"/>
</dbReference>
<keyword evidence="4 7" id="KW-0267">Excision nuclease</keyword>
<keyword evidence="6 7" id="KW-0742">SOS response</keyword>
<feature type="domain" description="GIY-YIG" evidence="9">
    <location>
        <begin position="12"/>
        <end position="91"/>
    </location>
</feature>
<dbReference type="InterPro" id="IPR000305">
    <property type="entry name" value="GIY-YIG_endonuc"/>
</dbReference>
<comment type="similarity">
    <text evidence="7">Belongs to the UvrC family.</text>
</comment>
<dbReference type="GO" id="GO:0009432">
    <property type="term" value="P:SOS response"/>
    <property type="evidence" value="ECO:0007669"/>
    <property type="project" value="UniProtKB-UniRule"/>
</dbReference>
<name>A0AA35CPQ0_9FIRM</name>
<dbReference type="SUPFAM" id="SSF47781">
    <property type="entry name" value="RuvA domain 2-like"/>
    <property type="match status" value="1"/>
</dbReference>
<keyword evidence="3 7" id="KW-0228">DNA excision</keyword>
<dbReference type="Pfam" id="PF02151">
    <property type="entry name" value="UVR"/>
    <property type="match status" value="1"/>
</dbReference>
<sequence>MDLEAQLQALPDRPGVYIYRDGEGRILYVGKARSLRHRVRQYFQASRNLPPKVQRMVGQIASIEHIVTDNEVEALILESNLIKRHKPKYNVKLRDDKHYPYLRLTLHEKWPRVLIARQMRRDGSRYFGPYTTSGAVHETLKLLRRLFPLRTCSDPSRYPRGCLQLHIGRCLGPCLPDFEQHAAYEQAVRDVAAFLDGKVDDVLQRLRADMERAAENLEFERAAEIRDRIRAVEKVAERQKIISSEMADRDVIAYARDQDEACVQVFFVRQGKLVGRDQFFLANTDGLSGGEILSAFIQQHYNRTNFIPPEILVSDPLEEEDLLARWLSEKRGARVSIACPQRGEKRRLVELVIQNAEESMAERQQAREHERRATEGALAELQAALSLPAPPRRIECFDVSHVQGADVVAAMVVFEDGEPKKSDYRKFKMRVDRNDDFANMAEAITRRFKRGLAEREALARARAEAQAAAAVVAAGDGAAADAGAAAGVAAADGTHGAGRARRRRDGLARRIPEEPKFAAFPDLLIIDGGKGQLSAAREALRELGLESIPTFGLAKEEELLFAEGRREPIVLPRGSAGLHLLQRVRDETHRFAVTYHRQLHRKGMSRSVLDGAPGIGPKRKRALLRAFGSLRRIREATAEELAAVPGMTREAAERLVEYLEQQREAE</sequence>
<dbReference type="AlphaFoldDB" id="A0AA35CPQ0"/>
<dbReference type="SMART" id="SM00278">
    <property type="entry name" value="HhH1"/>
    <property type="match status" value="2"/>
</dbReference>
<dbReference type="PANTHER" id="PTHR30562:SF1">
    <property type="entry name" value="UVRABC SYSTEM PROTEIN C"/>
    <property type="match status" value="1"/>
</dbReference>
<gene>
    <name evidence="7" type="primary">uvrC</name>
    <name evidence="11" type="ORF">caldi_27660</name>
</gene>
<dbReference type="Pfam" id="PF22920">
    <property type="entry name" value="UvrC_RNaseH"/>
    <property type="match status" value="1"/>
</dbReference>
<dbReference type="FunFam" id="3.40.1440.10:FF:000001">
    <property type="entry name" value="UvrABC system protein C"/>
    <property type="match status" value="1"/>
</dbReference>
<dbReference type="NCBIfam" id="TIGR00194">
    <property type="entry name" value="uvrC"/>
    <property type="match status" value="1"/>
</dbReference>
<comment type="subunit">
    <text evidence="7">Interacts with UvrB in an incision complex.</text>
</comment>
<feature type="domain" description="UvrC family homology region profile" evidence="10">
    <location>
        <begin position="251"/>
        <end position="540"/>
    </location>
</feature>
<dbReference type="GO" id="GO:0009381">
    <property type="term" value="F:excinuclease ABC activity"/>
    <property type="evidence" value="ECO:0007669"/>
    <property type="project" value="UniProtKB-UniRule"/>
</dbReference>
<dbReference type="GO" id="GO:0005737">
    <property type="term" value="C:cytoplasm"/>
    <property type="evidence" value="ECO:0007669"/>
    <property type="project" value="UniProtKB-SubCell"/>
</dbReference>
<dbReference type="Gene3D" id="1.10.150.20">
    <property type="entry name" value="5' to 3' exonuclease, C-terminal subdomain"/>
    <property type="match status" value="1"/>
</dbReference>
<dbReference type="Proteomes" id="UP001163687">
    <property type="component" value="Chromosome"/>
</dbReference>
<dbReference type="InterPro" id="IPR001943">
    <property type="entry name" value="UVR_dom"/>
</dbReference>
<evidence type="ECO:0000256" key="5">
    <source>
        <dbReference type="ARBA" id="ARBA00023204"/>
    </source>
</evidence>
<dbReference type="InterPro" id="IPR001162">
    <property type="entry name" value="UvrC_RNase_H_dom"/>
</dbReference>
<dbReference type="FunFam" id="4.10.860.10:FF:000002">
    <property type="entry name" value="UvrABC system protein C"/>
    <property type="match status" value="1"/>
</dbReference>
<dbReference type="Pfam" id="PF01541">
    <property type="entry name" value="GIY-YIG"/>
    <property type="match status" value="1"/>
</dbReference>
<evidence type="ECO:0000256" key="6">
    <source>
        <dbReference type="ARBA" id="ARBA00023236"/>
    </source>
</evidence>
<comment type="function">
    <text evidence="7">The UvrABC repair system catalyzes the recognition and processing of DNA lesions. UvrC both incises the 5' and 3' sides of the lesion. The N-terminal half is responsible for the 3' incision and the C-terminal half is responsible for the 5' incision.</text>
</comment>
<dbReference type="Gene3D" id="3.30.420.340">
    <property type="entry name" value="UvrC, RNAse H endonuclease domain"/>
    <property type="match status" value="1"/>
</dbReference>
<keyword evidence="1 7" id="KW-0963">Cytoplasm</keyword>
<dbReference type="InterPro" id="IPR010994">
    <property type="entry name" value="RuvA_2-like"/>
</dbReference>
<dbReference type="RefSeq" id="WP_264842310.1">
    <property type="nucleotide sequence ID" value="NZ_AP025628.1"/>
</dbReference>
<evidence type="ECO:0000256" key="3">
    <source>
        <dbReference type="ARBA" id="ARBA00022769"/>
    </source>
</evidence>
<evidence type="ECO:0000256" key="7">
    <source>
        <dbReference type="HAMAP-Rule" id="MF_00203"/>
    </source>
</evidence>